<comment type="caution">
    <text evidence="8">The sequence shown here is derived from an EMBL/GenBank/DDBJ whole genome shotgun (WGS) entry which is preliminary data.</text>
</comment>
<dbReference type="GO" id="GO:0030170">
    <property type="term" value="F:pyridoxal phosphate binding"/>
    <property type="evidence" value="ECO:0007669"/>
    <property type="project" value="InterPro"/>
</dbReference>
<dbReference type="InterPro" id="IPR021115">
    <property type="entry name" value="Pyridoxal-P_BS"/>
</dbReference>
<evidence type="ECO:0000256" key="1">
    <source>
        <dbReference type="ARBA" id="ARBA00001933"/>
    </source>
</evidence>
<evidence type="ECO:0000256" key="2">
    <source>
        <dbReference type="ARBA" id="ARBA00009533"/>
    </source>
</evidence>
<dbReference type="EMBL" id="SEYY01021297">
    <property type="protein sequence ID" value="KAB7496498.1"/>
    <property type="molecule type" value="Genomic_DNA"/>
</dbReference>
<evidence type="ECO:0000256" key="6">
    <source>
        <dbReference type="PIRSR" id="PIRSR602129-50"/>
    </source>
</evidence>
<evidence type="ECO:0000313" key="8">
    <source>
        <dbReference type="EMBL" id="KAB7496498.1"/>
    </source>
</evidence>
<sequence>MSLTNGEHSPTMKKYLEKNVFAEGELLKKILDLTLQEKLTTKDDEERKVVNFKHPHELQKILPLSINYSGCQSIEEIENILQQVVRYSVKTSHPHFYNQLFGGVDEVGLSAAWLLEALNTNVYTFEAAPVFVILEHYMVQQLCRFFGWDGGDGIFSPGGSISNMYSIALARHYKYPETKESGLFGRKELSHYSIQKGASFMGFGSNQVVVVPSDENGRMRAGALRKTIHRVKEEGREPLIACWGGAVILSDKHKHLLKGVESHENLVYGLADSIAWNPHKMICVALQCSAFLVKHKGLLSECNRSGASYLFQQDKFYDVSFDTGDKSIQCGRKADAFKLWFMFKIHGLDVFKKRVENAFEAASYLEREIENRNGFRLVLKQRECTNVCFWYIPPSLRGQPDTKEWWMKMHKVSDVSEARKPTRQLFIYLFQTIDLTVFGNIHDENTSLWHQLLRAGWSRKVLSWWGINPSNANTL</sequence>
<keyword evidence="3" id="KW-0210">Decarboxylase</keyword>
<evidence type="ECO:0000313" key="9">
    <source>
        <dbReference type="Proteomes" id="UP000326759"/>
    </source>
</evidence>
<protein>
    <submittedName>
        <fullName evidence="8">Cysteine sulfinic acid decarboxylase</fullName>
    </submittedName>
</protein>
<dbReference type="AlphaFoldDB" id="A0A5N5SRP2"/>
<feature type="modified residue" description="N6-(pyridoxal phosphate)lysine" evidence="6">
    <location>
        <position position="280"/>
    </location>
</feature>
<dbReference type="SUPFAM" id="SSF53383">
    <property type="entry name" value="PLP-dependent transferases"/>
    <property type="match status" value="1"/>
</dbReference>
<dbReference type="PANTHER" id="PTHR45677:SF8">
    <property type="entry name" value="CYSTEINE SULFINIC ACID DECARBOXYLASE"/>
    <property type="match status" value="1"/>
</dbReference>
<proteinExistence type="inferred from homology"/>
<keyword evidence="5 7" id="KW-0456">Lyase</keyword>
<comment type="similarity">
    <text evidence="2 7">Belongs to the group II decarboxylase family.</text>
</comment>
<dbReference type="Proteomes" id="UP000326759">
    <property type="component" value="Unassembled WGS sequence"/>
</dbReference>
<dbReference type="GO" id="GO:0019752">
    <property type="term" value="P:carboxylic acid metabolic process"/>
    <property type="evidence" value="ECO:0007669"/>
    <property type="project" value="InterPro"/>
</dbReference>
<comment type="cofactor">
    <cofactor evidence="1 6 7">
        <name>pyridoxal 5'-phosphate</name>
        <dbReference type="ChEBI" id="CHEBI:597326"/>
    </cofactor>
</comment>
<gene>
    <name evidence="8" type="primary">CSAD</name>
    <name evidence="8" type="ORF">Anas_10860</name>
</gene>
<evidence type="ECO:0000256" key="7">
    <source>
        <dbReference type="RuleBase" id="RU000382"/>
    </source>
</evidence>
<name>A0A5N5SRP2_9CRUS</name>
<evidence type="ECO:0000256" key="5">
    <source>
        <dbReference type="ARBA" id="ARBA00023239"/>
    </source>
</evidence>
<dbReference type="PANTHER" id="PTHR45677">
    <property type="entry name" value="GLUTAMATE DECARBOXYLASE-RELATED"/>
    <property type="match status" value="1"/>
</dbReference>
<dbReference type="Pfam" id="PF00282">
    <property type="entry name" value="Pyridoxal_deC"/>
    <property type="match status" value="1"/>
</dbReference>
<dbReference type="InterPro" id="IPR002129">
    <property type="entry name" value="PyrdxlP-dep_de-COase"/>
</dbReference>
<accession>A0A5N5SRP2</accession>
<keyword evidence="4 6" id="KW-0663">Pyridoxal phosphate</keyword>
<organism evidence="8 9">
    <name type="scientific">Armadillidium nasatum</name>
    <dbReference type="NCBI Taxonomy" id="96803"/>
    <lineage>
        <taxon>Eukaryota</taxon>
        <taxon>Metazoa</taxon>
        <taxon>Ecdysozoa</taxon>
        <taxon>Arthropoda</taxon>
        <taxon>Crustacea</taxon>
        <taxon>Multicrustacea</taxon>
        <taxon>Malacostraca</taxon>
        <taxon>Eumalacostraca</taxon>
        <taxon>Peracarida</taxon>
        <taxon>Isopoda</taxon>
        <taxon>Oniscidea</taxon>
        <taxon>Crinocheta</taxon>
        <taxon>Armadillidiidae</taxon>
        <taxon>Armadillidium</taxon>
    </lineage>
</organism>
<evidence type="ECO:0000256" key="3">
    <source>
        <dbReference type="ARBA" id="ARBA00022793"/>
    </source>
</evidence>
<dbReference type="GO" id="GO:0016831">
    <property type="term" value="F:carboxy-lyase activity"/>
    <property type="evidence" value="ECO:0007669"/>
    <property type="project" value="UniProtKB-KW"/>
</dbReference>
<reference evidence="8 9" key="1">
    <citation type="journal article" date="2019" name="PLoS Biol.">
        <title>Sex chromosomes control vertical transmission of feminizing Wolbachia symbionts in an isopod.</title>
        <authorList>
            <person name="Becking T."/>
            <person name="Chebbi M.A."/>
            <person name="Giraud I."/>
            <person name="Moumen B."/>
            <person name="Laverre T."/>
            <person name="Caubet Y."/>
            <person name="Peccoud J."/>
            <person name="Gilbert C."/>
            <person name="Cordaux R."/>
        </authorList>
    </citation>
    <scope>NUCLEOTIDE SEQUENCE [LARGE SCALE GENOMIC DNA]</scope>
    <source>
        <strain evidence="8">ANa2</strain>
        <tissue evidence="8">Whole body excluding digestive tract and cuticle</tissue>
    </source>
</reference>
<dbReference type="Gene3D" id="3.90.1150.10">
    <property type="entry name" value="Aspartate Aminotransferase, domain 1"/>
    <property type="match status" value="1"/>
</dbReference>
<dbReference type="GO" id="GO:0005737">
    <property type="term" value="C:cytoplasm"/>
    <property type="evidence" value="ECO:0007669"/>
    <property type="project" value="TreeGrafter"/>
</dbReference>
<dbReference type="InterPro" id="IPR015422">
    <property type="entry name" value="PyrdxlP-dep_Trfase_small"/>
</dbReference>
<keyword evidence="9" id="KW-1185">Reference proteome</keyword>
<dbReference type="OrthoDB" id="392571at2759"/>
<dbReference type="PROSITE" id="PS00392">
    <property type="entry name" value="DDC_GAD_HDC_YDC"/>
    <property type="match status" value="1"/>
</dbReference>
<evidence type="ECO:0000256" key="4">
    <source>
        <dbReference type="ARBA" id="ARBA00022898"/>
    </source>
</evidence>
<dbReference type="Gene3D" id="3.90.1150.170">
    <property type="match status" value="1"/>
</dbReference>
<dbReference type="InterPro" id="IPR015424">
    <property type="entry name" value="PyrdxlP-dep_Trfase"/>
</dbReference>
<dbReference type="Gene3D" id="3.40.640.10">
    <property type="entry name" value="Type I PLP-dependent aspartate aminotransferase-like (Major domain)"/>
    <property type="match status" value="2"/>
</dbReference>
<dbReference type="InterPro" id="IPR015421">
    <property type="entry name" value="PyrdxlP-dep_Trfase_major"/>
</dbReference>